<organism evidence="3 4">
    <name type="scientific">Rhipicephalus microplus</name>
    <name type="common">Cattle tick</name>
    <name type="synonym">Boophilus microplus</name>
    <dbReference type="NCBI Taxonomy" id="6941"/>
    <lineage>
        <taxon>Eukaryota</taxon>
        <taxon>Metazoa</taxon>
        <taxon>Ecdysozoa</taxon>
        <taxon>Arthropoda</taxon>
        <taxon>Chelicerata</taxon>
        <taxon>Arachnida</taxon>
        <taxon>Acari</taxon>
        <taxon>Parasitiformes</taxon>
        <taxon>Ixodida</taxon>
        <taxon>Ixodoidea</taxon>
        <taxon>Ixodidae</taxon>
        <taxon>Rhipicephalinae</taxon>
        <taxon>Rhipicephalus</taxon>
        <taxon>Boophilus</taxon>
    </lineage>
</organism>
<dbReference type="EMBL" id="JABSTU010000001">
    <property type="protein sequence ID" value="KAH8041415.1"/>
    <property type="molecule type" value="Genomic_DNA"/>
</dbReference>
<protein>
    <recommendedName>
        <fullName evidence="2">DUF7041 domain-containing protein</fullName>
    </recommendedName>
</protein>
<dbReference type="PANTHER" id="PTHR33327:SF3">
    <property type="entry name" value="RNA-DIRECTED DNA POLYMERASE"/>
    <property type="match status" value="1"/>
</dbReference>
<dbReference type="Proteomes" id="UP000821866">
    <property type="component" value="Chromosome 1"/>
</dbReference>
<evidence type="ECO:0000256" key="1">
    <source>
        <dbReference type="SAM" id="MobiDB-lite"/>
    </source>
</evidence>
<feature type="region of interest" description="Disordered" evidence="1">
    <location>
        <begin position="1"/>
        <end position="21"/>
    </location>
</feature>
<evidence type="ECO:0000313" key="3">
    <source>
        <dbReference type="EMBL" id="KAH8041415.1"/>
    </source>
</evidence>
<keyword evidence="4" id="KW-1185">Reference proteome</keyword>
<dbReference type="InterPro" id="IPR055469">
    <property type="entry name" value="DUF7041"/>
</dbReference>
<evidence type="ECO:0000259" key="2">
    <source>
        <dbReference type="Pfam" id="PF23055"/>
    </source>
</evidence>
<name>A0A9J6F4L0_RHIMP</name>
<reference evidence="3" key="1">
    <citation type="journal article" date="2020" name="Cell">
        <title>Large-Scale Comparative Analyses of Tick Genomes Elucidate Their Genetic Diversity and Vector Capacities.</title>
        <authorList>
            <consortium name="Tick Genome and Microbiome Consortium (TIGMIC)"/>
            <person name="Jia N."/>
            <person name="Wang J."/>
            <person name="Shi W."/>
            <person name="Du L."/>
            <person name="Sun Y."/>
            <person name="Zhan W."/>
            <person name="Jiang J.F."/>
            <person name="Wang Q."/>
            <person name="Zhang B."/>
            <person name="Ji P."/>
            <person name="Bell-Sakyi L."/>
            <person name="Cui X.M."/>
            <person name="Yuan T.T."/>
            <person name="Jiang B.G."/>
            <person name="Yang W.F."/>
            <person name="Lam T.T."/>
            <person name="Chang Q.C."/>
            <person name="Ding S.J."/>
            <person name="Wang X.J."/>
            <person name="Zhu J.G."/>
            <person name="Ruan X.D."/>
            <person name="Zhao L."/>
            <person name="Wei J.T."/>
            <person name="Ye R.Z."/>
            <person name="Que T.C."/>
            <person name="Du C.H."/>
            <person name="Zhou Y.H."/>
            <person name="Cheng J.X."/>
            <person name="Dai P.F."/>
            <person name="Guo W.B."/>
            <person name="Han X.H."/>
            <person name="Huang E.J."/>
            <person name="Li L.F."/>
            <person name="Wei W."/>
            <person name="Gao Y.C."/>
            <person name="Liu J.Z."/>
            <person name="Shao H.Z."/>
            <person name="Wang X."/>
            <person name="Wang C.C."/>
            <person name="Yang T.C."/>
            <person name="Huo Q.B."/>
            <person name="Li W."/>
            <person name="Chen H.Y."/>
            <person name="Chen S.E."/>
            <person name="Zhou L.G."/>
            <person name="Ni X.B."/>
            <person name="Tian J.H."/>
            <person name="Sheng Y."/>
            <person name="Liu T."/>
            <person name="Pan Y.S."/>
            <person name="Xia L.Y."/>
            <person name="Li J."/>
            <person name="Zhao F."/>
            <person name="Cao W.C."/>
        </authorList>
    </citation>
    <scope>NUCLEOTIDE SEQUENCE</scope>
    <source>
        <strain evidence="3">Rmic-2018</strain>
    </source>
</reference>
<dbReference type="Pfam" id="PF23055">
    <property type="entry name" value="DUF7041"/>
    <property type="match status" value="1"/>
</dbReference>
<sequence length="182" mass="20728">MTEKTATSSSSPTNESELKRPHFWPDNPRVWFSQVEARFQLRHIKSQETTYFHVVAAMPPAIADAIDVELASTPAGEKAYDEVRSAIMKRLELSKQSRLRQLLSHKELGDQHPSQLLHRITRPTTRQPLAQQASEEQQQPLLCELFLQTLPHLTRMILAGFVDVTLERLAKLANNIVKSIEP</sequence>
<dbReference type="PANTHER" id="PTHR33327">
    <property type="entry name" value="ENDONUCLEASE"/>
    <property type="match status" value="1"/>
</dbReference>
<dbReference type="VEuPathDB" id="VectorBase:LOC119187679"/>
<accession>A0A9J6F4L0</accession>
<feature type="domain" description="DUF7041" evidence="2">
    <location>
        <begin position="21"/>
        <end position="103"/>
    </location>
</feature>
<reference evidence="3" key="2">
    <citation type="submission" date="2021-09" db="EMBL/GenBank/DDBJ databases">
        <authorList>
            <person name="Jia N."/>
            <person name="Wang J."/>
            <person name="Shi W."/>
            <person name="Du L."/>
            <person name="Sun Y."/>
            <person name="Zhan W."/>
            <person name="Jiang J."/>
            <person name="Wang Q."/>
            <person name="Zhang B."/>
            <person name="Ji P."/>
            <person name="Sakyi L.B."/>
            <person name="Cui X."/>
            <person name="Yuan T."/>
            <person name="Jiang B."/>
            <person name="Yang W."/>
            <person name="Lam T.T.-Y."/>
            <person name="Chang Q."/>
            <person name="Ding S."/>
            <person name="Wang X."/>
            <person name="Zhu J."/>
            <person name="Ruan X."/>
            <person name="Zhao L."/>
            <person name="Wei J."/>
            <person name="Que T."/>
            <person name="Du C."/>
            <person name="Cheng J."/>
            <person name="Dai P."/>
            <person name="Han X."/>
            <person name="Huang E."/>
            <person name="Gao Y."/>
            <person name="Liu J."/>
            <person name="Shao H."/>
            <person name="Ye R."/>
            <person name="Li L."/>
            <person name="Wei W."/>
            <person name="Wang X."/>
            <person name="Wang C."/>
            <person name="Huo Q."/>
            <person name="Li W."/>
            <person name="Guo W."/>
            <person name="Chen H."/>
            <person name="Chen S."/>
            <person name="Zhou L."/>
            <person name="Zhou L."/>
            <person name="Ni X."/>
            <person name="Tian J."/>
            <person name="Zhou Y."/>
            <person name="Sheng Y."/>
            <person name="Liu T."/>
            <person name="Pan Y."/>
            <person name="Xia L."/>
            <person name="Li J."/>
            <person name="Zhao F."/>
            <person name="Cao W."/>
        </authorList>
    </citation>
    <scope>NUCLEOTIDE SEQUENCE</scope>
    <source>
        <strain evidence="3">Rmic-2018</strain>
        <tissue evidence="3">Larvae</tissue>
    </source>
</reference>
<dbReference type="AlphaFoldDB" id="A0A9J6F4L0"/>
<feature type="compositionally biased region" description="Polar residues" evidence="1">
    <location>
        <begin position="1"/>
        <end position="15"/>
    </location>
</feature>
<comment type="caution">
    <text evidence="3">The sequence shown here is derived from an EMBL/GenBank/DDBJ whole genome shotgun (WGS) entry which is preliminary data.</text>
</comment>
<proteinExistence type="predicted"/>
<evidence type="ECO:0000313" key="4">
    <source>
        <dbReference type="Proteomes" id="UP000821866"/>
    </source>
</evidence>
<gene>
    <name evidence="3" type="ORF">HPB51_015189</name>
</gene>